<evidence type="ECO:0000313" key="9">
    <source>
        <dbReference type="EMBL" id="MBK8889430.1"/>
    </source>
</evidence>
<dbReference type="PANTHER" id="PTHR36964">
    <property type="entry name" value="PROTEIN-METHIONINE-SULFOXIDE REDUCTASE HEME-BINDING SUBUNIT MSRQ"/>
    <property type="match status" value="1"/>
</dbReference>
<reference evidence="9" key="1">
    <citation type="submission" date="2020-10" db="EMBL/GenBank/DDBJ databases">
        <title>Connecting structure to function with the recovery of over 1000 high-quality activated sludge metagenome-assembled genomes encoding full-length rRNA genes using long-read sequencing.</title>
        <authorList>
            <person name="Singleton C.M."/>
            <person name="Petriglieri F."/>
            <person name="Kristensen J.M."/>
            <person name="Kirkegaard R.H."/>
            <person name="Michaelsen T.Y."/>
            <person name="Andersen M.H."/>
            <person name="Karst S.M."/>
            <person name="Dueholm M.S."/>
            <person name="Nielsen P.H."/>
            <person name="Albertsen M."/>
        </authorList>
    </citation>
    <scope>NUCLEOTIDE SEQUENCE</scope>
    <source>
        <strain evidence="9">OdNE_18-Q3-R46-58_BAT3C.305</strain>
    </source>
</reference>
<sequence length="223" mass="26093">MSDDHARAPPPVARLKLALFLLALLPFGRLLWAAWTGDFGPNPVEFVQRWTGTWTFNFLLLTLCITPLRVWTQWHWLLRLRRMLGLFTFFYATLHFLSFIGFDHSFDVDAIARDIFKRPFVTVGFAAFVLLIPLAATSNQWAIRKLGGRRWQDLHRNVYLIGILAAVHYFWLVKATALLWPLAYSVALAFLLGWRVRERRRKAIPVPRFENAKPLKFFRQKPD</sequence>
<feature type="transmembrane region" description="Helical" evidence="7">
    <location>
        <begin position="83"/>
        <end position="102"/>
    </location>
</feature>
<evidence type="ECO:0000256" key="5">
    <source>
        <dbReference type="ARBA" id="ARBA00023004"/>
    </source>
</evidence>
<keyword evidence="7" id="KW-0479">Metal-binding</keyword>
<feature type="transmembrane region" description="Helical" evidence="7">
    <location>
        <begin position="122"/>
        <end position="142"/>
    </location>
</feature>
<keyword evidence="3 7" id="KW-0812">Transmembrane</keyword>
<name>A0A9D7QM01_9RHOO</name>
<proteinExistence type="inferred from homology"/>
<evidence type="ECO:0000256" key="4">
    <source>
        <dbReference type="ARBA" id="ARBA00022989"/>
    </source>
</evidence>
<keyword evidence="7" id="KW-0349">Heme</keyword>
<comment type="similarity">
    <text evidence="7">Belongs to the MsrQ family.</text>
</comment>
<keyword evidence="7" id="KW-1003">Cell membrane</keyword>
<accession>A0A9D7QM01</accession>
<feature type="domain" description="Ferric oxidoreductase" evidence="8">
    <location>
        <begin position="51"/>
        <end position="165"/>
    </location>
</feature>
<dbReference type="AlphaFoldDB" id="A0A9D7QM01"/>
<feature type="transmembrane region" description="Helical" evidence="7">
    <location>
        <begin position="177"/>
        <end position="194"/>
    </location>
</feature>
<gene>
    <name evidence="7" type="primary">msrQ</name>
    <name evidence="9" type="ORF">IPN75_03065</name>
</gene>
<evidence type="ECO:0000256" key="6">
    <source>
        <dbReference type="ARBA" id="ARBA00023136"/>
    </source>
</evidence>
<feature type="transmembrane region" description="Helical" evidence="7">
    <location>
        <begin position="154"/>
        <end position="171"/>
    </location>
</feature>
<dbReference type="Pfam" id="PF01794">
    <property type="entry name" value="Ferric_reduct"/>
    <property type="match status" value="1"/>
</dbReference>
<evidence type="ECO:0000256" key="1">
    <source>
        <dbReference type="ARBA" id="ARBA00004141"/>
    </source>
</evidence>
<comment type="cofactor">
    <cofactor evidence="7">
        <name>heme b</name>
        <dbReference type="ChEBI" id="CHEBI:60344"/>
    </cofactor>
    <text evidence="7">Binds 1 heme b (iron(II)-protoporphyrin IX) group per subunit.</text>
</comment>
<keyword evidence="2 7" id="KW-0813">Transport</keyword>
<dbReference type="HAMAP" id="MF_01207">
    <property type="entry name" value="MsrQ"/>
    <property type="match status" value="1"/>
</dbReference>
<dbReference type="GO" id="GO:0016679">
    <property type="term" value="F:oxidoreductase activity, acting on diphenols and related substances as donors"/>
    <property type="evidence" value="ECO:0007669"/>
    <property type="project" value="TreeGrafter"/>
</dbReference>
<dbReference type="GO" id="GO:0010181">
    <property type="term" value="F:FMN binding"/>
    <property type="evidence" value="ECO:0007669"/>
    <property type="project" value="UniProtKB-UniRule"/>
</dbReference>
<dbReference type="GO" id="GO:0009055">
    <property type="term" value="F:electron transfer activity"/>
    <property type="evidence" value="ECO:0007669"/>
    <property type="project" value="UniProtKB-UniRule"/>
</dbReference>
<feature type="transmembrane region" description="Helical" evidence="7">
    <location>
        <begin position="49"/>
        <end position="71"/>
    </location>
</feature>
<evidence type="ECO:0000256" key="3">
    <source>
        <dbReference type="ARBA" id="ARBA00022692"/>
    </source>
</evidence>
<organism evidence="9 10">
    <name type="scientific">Candidatus Dechloromonas phosphorivorans</name>
    <dbReference type="NCBI Taxonomy" id="2899244"/>
    <lineage>
        <taxon>Bacteria</taxon>
        <taxon>Pseudomonadati</taxon>
        <taxon>Pseudomonadota</taxon>
        <taxon>Betaproteobacteria</taxon>
        <taxon>Rhodocyclales</taxon>
        <taxon>Azonexaceae</taxon>
        <taxon>Dechloromonas</taxon>
    </lineage>
</organism>
<dbReference type="Proteomes" id="UP000808146">
    <property type="component" value="Unassembled WGS sequence"/>
</dbReference>
<keyword evidence="4 7" id="KW-1133">Transmembrane helix</keyword>
<dbReference type="InterPro" id="IPR022837">
    <property type="entry name" value="MsrQ-like"/>
</dbReference>
<keyword evidence="7" id="KW-0288">FMN</keyword>
<dbReference type="PANTHER" id="PTHR36964:SF1">
    <property type="entry name" value="PROTEIN-METHIONINE-SULFOXIDE REDUCTASE HEME-BINDING SUBUNIT MSRQ"/>
    <property type="match status" value="1"/>
</dbReference>
<dbReference type="InterPro" id="IPR013130">
    <property type="entry name" value="Fe3_Rdtase_TM_dom"/>
</dbReference>
<comment type="function">
    <text evidence="7">Part of the MsrPQ system that repairs oxidized periplasmic proteins containing methionine sulfoxide residues (Met-O), using respiratory chain electrons. Thus protects these proteins from oxidative-stress damage caused by reactive species of oxygen and chlorine generated by the host defense mechanisms. MsrPQ is essential for the maintenance of envelope integrity under bleach stress, rescuing a wide series of structurally unrelated periplasmic proteins from methionine oxidation. MsrQ provides electrons for reduction to the reductase catalytic subunit MsrP, using the quinone pool of the respiratory chain.</text>
</comment>
<protein>
    <recommendedName>
        <fullName evidence="7">Protein-methionine-sulfoxide reductase heme-binding subunit MsrQ</fullName>
    </recommendedName>
    <alternativeName>
        <fullName evidence="7">Flavocytochrome MsrQ</fullName>
    </alternativeName>
</protein>
<keyword evidence="7" id="KW-0285">Flavoprotein</keyword>
<evidence type="ECO:0000313" key="10">
    <source>
        <dbReference type="Proteomes" id="UP000808146"/>
    </source>
</evidence>
<dbReference type="GO" id="GO:0046872">
    <property type="term" value="F:metal ion binding"/>
    <property type="evidence" value="ECO:0007669"/>
    <property type="project" value="UniProtKB-KW"/>
</dbReference>
<dbReference type="GO" id="GO:0030091">
    <property type="term" value="P:protein repair"/>
    <property type="evidence" value="ECO:0007669"/>
    <property type="project" value="UniProtKB-UniRule"/>
</dbReference>
<keyword evidence="5 7" id="KW-0408">Iron</keyword>
<comment type="caution">
    <text evidence="7">Lacks conserved residue(s) required for the propagation of feature annotation.</text>
</comment>
<keyword evidence="6 7" id="KW-0472">Membrane</keyword>
<dbReference type="GO" id="GO:0020037">
    <property type="term" value="F:heme binding"/>
    <property type="evidence" value="ECO:0007669"/>
    <property type="project" value="UniProtKB-UniRule"/>
</dbReference>
<comment type="subcellular location">
    <subcellularLocation>
        <location evidence="7">Cell membrane</location>
        <topology evidence="7">Multi-pass membrane protein</topology>
    </subcellularLocation>
    <subcellularLocation>
        <location evidence="1">Membrane</location>
        <topology evidence="1">Multi-pass membrane protein</topology>
    </subcellularLocation>
</comment>
<evidence type="ECO:0000256" key="7">
    <source>
        <dbReference type="HAMAP-Rule" id="MF_01207"/>
    </source>
</evidence>
<dbReference type="GO" id="GO:0005886">
    <property type="term" value="C:plasma membrane"/>
    <property type="evidence" value="ECO:0007669"/>
    <property type="project" value="UniProtKB-SubCell"/>
</dbReference>
<comment type="caution">
    <text evidence="9">The sequence shown here is derived from an EMBL/GenBank/DDBJ whole genome shotgun (WGS) entry which is preliminary data.</text>
</comment>
<comment type="subunit">
    <text evidence="7">Heterodimer of a catalytic subunit (MsrP) and a heme-binding subunit (MsrQ).</text>
</comment>
<evidence type="ECO:0000256" key="2">
    <source>
        <dbReference type="ARBA" id="ARBA00022448"/>
    </source>
</evidence>
<dbReference type="EMBL" id="JADKBR010000001">
    <property type="protein sequence ID" value="MBK8889430.1"/>
    <property type="molecule type" value="Genomic_DNA"/>
</dbReference>
<evidence type="ECO:0000259" key="8">
    <source>
        <dbReference type="Pfam" id="PF01794"/>
    </source>
</evidence>
<comment type="cofactor">
    <cofactor evidence="7">
        <name>FMN</name>
        <dbReference type="ChEBI" id="CHEBI:58210"/>
    </cofactor>
    <text evidence="7">Binds 1 FMN per subunit.</text>
</comment>
<keyword evidence="7" id="KW-0249">Electron transport</keyword>